<dbReference type="SUPFAM" id="SSF48239">
    <property type="entry name" value="Terpenoid cyclases/Protein prenyltransferases"/>
    <property type="match status" value="1"/>
</dbReference>
<gene>
    <name evidence="5" type="primary">toxA_1</name>
    <name evidence="5" type="ORF">BHLFYP23_00099</name>
</gene>
<feature type="repeat" description="Cell wall-binding" evidence="2">
    <location>
        <begin position="1040"/>
        <end position="1059"/>
    </location>
</feature>
<dbReference type="Gene3D" id="2.170.130.30">
    <property type="match status" value="1"/>
</dbReference>
<dbReference type="Pfam" id="PF00432">
    <property type="entry name" value="Prenyltrans"/>
    <property type="match status" value="1"/>
</dbReference>
<keyword evidence="1" id="KW-0677">Repeat</keyword>
<evidence type="ECO:0000256" key="2">
    <source>
        <dbReference type="PROSITE-ProRule" id="PRU00591"/>
    </source>
</evidence>
<dbReference type="InterPro" id="IPR027954">
    <property type="entry name" value="Transcobalamin-like_C"/>
</dbReference>
<evidence type="ECO:0000259" key="3">
    <source>
        <dbReference type="Pfam" id="PF00432"/>
    </source>
</evidence>
<dbReference type="Pfam" id="PF14478">
    <property type="entry name" value="DUF4430"/>
    <property type="match status" value="1"/>
</dbReference>
<feature type="repeat" description="Cell wall-binding" evidence="2">
    <location>
        <begin position="1080"/>
        <end position="1099"/>
    </location>
</feature>
<evidence type="ECO:0000259" key="4">
    <source>
        <dbReference type="Pfam" id="PF14478"/>
    </source>
</evidence>
<feature type="repeat" description="Cell wall-binding" evidence="2">
    <location>
        <begin position="1060"/>
        <end position="1079"/>
    </location>
</feature>
<dbReference type="EMBL" id="CACRSY010000012">
    <property type="protein sequence ID" value="VYT08798.1"/>
    <property type="molecule type" value="Genomic_DNA"/>
</dbReference>
<dbReference type="InterPro" id="IPR008930">
    <property type="entry name" value="Terpenoid_cyclase/PrenylTrfase"/>
</dbReference>
<proteinExistence type="predicted"/>
<dbReference type="InterPro" id="IPR018337">
    <property type="entry name" value="Cell_wall/Cho-bd_repeat"/>
</dbReference>
<organism evidence="5">
    <name type="scientific">Blautia hansenii</name>
    <name type="common">Ruminococcus hansenii</name>
    <dbReference type="NCBI Taxonomy" id="1322"/>
    <lineage>
        <taxon>Bacteria</taxon>
        <taxon>Bacillati</taxon>
        <taxon>Bacillota</taxon>
        <taxon>Clostridia</taxon>
        <taxon>Lachnospirales</taxon>
        <taxon>Lachnospiraceae</taxon>
        <taxon>Blautia</taxon>
    </lineage>
</organism>
<dbReference type="Pfam" id="PF19085">
    <property type="entry name" value="Choline_bind_2"/>
    <property type="match status" value="1"/>
</dbReference>
<dbReference type="AlphaFoldDB" id="A0A6N2TT65"/>
<dbReference type="Gene3D" id="2.10.270.10">
    <property type="entry name" value="Cholin Binding"/>
    <property type="match status" value="3"/>
</dbReference>
<sequence length="1177" mass="132628">MKQKRYSFGKQLLSMLLVMVLLLSGITVPVKADNSQKEQVNAKEQPYVYFQYDDGRIQEMGEDNTFTLNLLDTGNFVLAGTDKRPDWNFSARVQVSDTEYQKHYWVNSKGRYVPFDVRKVEGYVCNADNPGEVFQTFSIDNVSSEIEEVKAFIGNQEVSLDKPYQVEGTASGNVSIKGRVKGEEEFKTIPVEALHFETVSGPGLFYGTGTFAMQEAGEAIFKASLYENRNLAAEFKVISGAVKLQDFTVTVPKVWEIDSWNGLGGYYVGITKGQNTEKNFNLSFVPYNATNQKLVWEALTPDIAEYMEAFGNGIVPKKAGVAKFKISSEENPEISKEVSVEFRYKDTLKDAKADKEVYELLDGDYVTFQINTTPSNATEQRFQWSYSQDGIVKVTDSVEADVWDVNAPKKTLHYMEALNEGEVTVIGVPYDTTGDCKNVEFTVRVAKEEVAPEEVDYLKVAKEDIEHGTAYLSKQSLEKYGNEWNLFTLLRSGKEVSQETLDKYYASVEKQVKEKVDKMRATDLARVIITLEAMGKNPQNVSDVNLFEKLYNSKSMASDTSNCPIWALIALDGWKSEIPSDALWTREKLIEQILSFQTEEGGFGLFDNKSSSIDMTGMALQALAPYYQDDKYPKVKTAVDKTLDYLKKQKTENAGYLDGGKENSCTTAQVLTALAALKIDPMNADKGFTSNENNIVKNLHSYKTEDGFGWQDGKQTNGMAVQQVTYALEAYRRLVENKNSLYDITDTKPQTPDNESGHVVISVERFTIGQGYIYEPVFVPFEKGDNAATLLKKVIGKENFVGEDTYLEAIVGGDLGTDKVVVPEYIEKLSNGSVTTETAREWGNEDNGDGGDALGEFDYSNYSGWMYHVNGEEVGYGIASYKPKDGDVLRFQFTMYGYGTDLTGRQWGNPNPIIDICNKDEITKLMAEVNADREKMMAVPEVKAAYDEAVKLVSAVITPKEEIDAAAAKLREAVENAQKVPNGWLETSEGWQYYENGQKVIGWLDTGNHWYYMDHNGIMKTGWVSVNGHWYYMDQWGAMVTGWVSVNGHWYYMDQWGAMVTGWVSVNGHWYYMDQWGAMMTGWVSVNGRWYYMDQWGAMVTGWVSVNGHWYYMDQWGAMMTGWVSVNGHWYYLNTDGSMAASQWIGDYYVQADGAMATSQWIGGYYVDTFGKWVRNA</sequence>
<accession>A0A6N2TT65</accession>
<feature type="domain" description="Prenyltransferase alpha-alpha toroid" evidence="3">
    <location>
        <begin position="557"/>
        <end position="718"/>
    </location>
</feature>
<dbReference type="InterPro" id="IPR001330">
    <property type="entry name" value="Prenyltrans"/>
</dbReference>
<dbReference type="Gene3D" id="1.50.10.20">
    <property type="match status" value="1"/>
</dbReference>
<evidence type="ECO:0000313" key="5">
    <source>
        <dbReference type="EMBL" id="VYT08798.1"/>
    </source>
</evidence>
<feature type="domain" description="Transcobalamin-like C-terminal" evidence="4">
    <location>
        <begin position="857"/>
        <end position="894"/>
    </location>
</feature>
<dbReference type="Pfam" id="PF01473">
    <property type="entry name" value="Choline_bind_1"/>
    <property type="match status" value="3"/>
</dbReference>
<dbReference type="SUPFAM" id="SSF69360">
    <property type="entry name" value="Cell wall binding repeat"/>
    <property type="match status" value="1"/>
</dbReference>
<dbReference type="RefSeq" id="WP_156342390.1">
    <property type="nucleotide sequence ID" value="NZ_CACRSY010000012.1"/>
</dbReference>
<dbReference type="GO" id="GO:0003824">
    <property type="term" value="F:catalytic activity"/>
    <property type="evidence" value="ECO:0007669"/>
    <property type="project" value="InterPro"/>
</dbReference>
<protein>
    <submittedName>
        <fullName evidence="5">Toxin A</fullName>
    </submittedName>
</protein>
<dbReference type="PROSITE" id="PS51170">
    <property type="entry name" value="CW"/>
    <property type="match status" value="7"/>
</dbReference>
<name>A0A6N2TT65_BLAHA</name>
<dbReference type="CDD" id="cd00688">
    <property type="entry name" value="ISOPREN_C2_like"/>
    <property type="match status" value="1"/>
</dbReference>
<evidence type="ECO:0000256" key="1">
    <source>
        <dbReference type="ARBA" id="ARBA00022737"/>
    </source>
</evidence>
<feature type="repeat" description="Cell wall-binding" evidence="2">
    <location>
        <begin position="1100"/>
        <end position="1119"/>
    </location>
</feature>
<feature type="repeat" description="Cell wall-binding" evidence="2">
    <location>
        <begin position="1120"/>
        <end position="1139"/>
    </location>
</feature>
<feature type="repeat" description="Cell wall-binding" evidence="2">
    <location>
        <begin position="1020"/>
        <end position="1039"/>
    </location>
</feature>
<feature type="repeat" description="Cell wall-binding" evidence="2">
    <location>
        <begin position="1000"/>
        <end position="1019"/>
    </location>
</feature>
<dbReference type="Pfam" id="PF19127">
    <property type="entry name" value="Choline_bind_3"/>
    <property type="match status" value="1"/>
</dbReference>
<reference evidence="5" key="1">
    <citation type="submission" date="2019-11" db="EMBL/GenBank/DDBJ databases">
        <authorList>
            <person name="Feng L."/>
        </authorList>
    </citation>
    <scope>NUCLEOTIDE SEQUENCE</scope>
    <source>
        <strain evidence="5">BhanseniiLFYP23</strain>
    </source>
</reference>